<keyword evidence="6 9" id="KW-1133">Transmembrane helix</keyword>
<organism evidence="10 11">
    <name type="scientific">Microbacterium foliorum</name>
    <dbReference type="NCBI Taxonomy" id="104336"/>
    <lineage>
        <taxon>Bacteria</taxon>
        <taxon>Bacillati</taxon>
        <taxon>Actinomycetota</taxon>
        <taxon>Actinomycetes</taxon>
        <taxon>Micrococcales</taxon>
        <taxon>Microbacteriaceae</taxon>
        <taxon>Microbacterium</taxon>
    </lineage>
</organism>
<feature type="transmembrane region" description="Helical" evidence="9">
    <location>
        <begin position="196"/>
        <end position="221"/>
    </location>
</feature>
<evidence type="ECO:0000256" key="8">
    <source>
        <dbReference type="SAM" id="MobiDB-lite"/>
    </source>
</evidence>
<feature type="transmembrane region" description="Helical" evidence="9">
    <location>
        <begin position="101"/>
        <end position="120"/>
    </location>
</feature>
<dbReference type="PANTHER" id="PTHR21716">
    <property type="entry name" value="TRANSMEMBRANE PROTEIN"/>
    <property type="match status" value="1"/>
</dbReference>
<dbReference type="EMBL" id="CP041040">
    <property type="protein sequence ID" value="QDE34268.1"/>
    <property type="molecule type" value="Genomic_DNA"/>
</dbReference>
<accession>A0A4Y5YNU2</accession>
<proteinExistence type="inferred from homology"/>
<dbReference type="OrthoDB" id="4016357at2"/>
<reference evidence="10 11" key="1">
    <citation type="submission" date="2019-06" db="EMBL/GenBank/DDBJ databases">
        <title>Complete genome of Microbacterium foliorum M2.</title>
        <authorList>
            <person name="Cao G."/>
        </authorList>
    </citation>
    <scope>NUCLEOTIDE SEQUENCE [LARGE SCALE GENOMIC DNA]</scope>
    <source>
        <strain evidence="10 11">M2</strain>
    </source>
</reference>
<evidence type="ECO:0000313" key="11">
    <source>
        <dbReference type="Proteomes" id="UP000316125"/>
    </source>
</evidence>
<feature type="region of interest" description="Disordered" evidence="8">
    <location>
        <begin position="1"/>
        <end position="30"/>
    </location>
</feature>
<keyword evidence="5 9" id="KW-0812">Transmembrane</keyword>
<dbReference type="Pfam" id="PF01594">
    <property type="entry name" value="AI-2E_transport"/>
    <property type="match status" value="1"/>
</dbReference>
<feature type="transmembrane region" description="Helical" evidence="9">
    <location>
        <begin position="43"/>
        <end position="63"/>
    </location>
</feature>
<evidence type="ECO:0000313" key="10">
    <source>
        <dbReference type="EMBL" id="QDE34268.1"/>
    </source>
</evidence>
<evidence type="ECO:0000256" key="2">
    <source>
        <dbReference type="ARBA" id="ARBA00009773"/>
    </source>
</evidence>
<feature type="transmembrane region" description="Helical" evidence="9">
    <location>
        <begin position="69"/>
        <end position="89"/>
    </location>
</feature>
<evidence type="ECO:0000256" key="4">
    <source>
        <dbReference type="ARBA" id="ARBA00022475"/>
    </source>
</evidence>
<sequence length="383" mass="40239">MRPAPESGSVSDASVPEESPPQLRRASRESRPRSIQITVTRPLLFGFALVLGGLGAFVLGVAASSVATILIYIAIAIFVALGLDPVIRWLEAHRVSRTRGLLIVSGGFIVFLAVVIGFILPPALVQLGEFARSVPAAIADFRTSEAYRAFEAQVGDVLGTALDQLAAFFADPGNLLAVGGGVLAVGFTVGNAVSGVIIVVVLTLYFLASLTSIKSAFYSLAPARDRARLRSLTEQITDSVGGYLIGMVVLAACNAVFATLLHLVLGLPAPAFMGLAAFLITLIPLIGPVTYWIFASIVALFSDPLLALIFSVLYLIYMQFEAYLLTPRIMNRAIAVPGSLVIIGALIGGALLGLLGALVSIPITAAILLVIKQVHIPRQNAKV</sequence>
<feature type="transmembrane region" description="Helical" evidence="9">
    <location>
        <begin position="271"/>
        <end position="294"/>
    </location>
</feature>
<protein>
    <submittedName>
        <fullName evidence="10">AI-2E family transporter</fullName>
    </submittedName>
</protein>
<evidence type="ECO:0000256" key="7">
    <source>
        <dbReference type="ARBA" id="ARBA00023136"/>
    </source>
</evidence>
<evidence type="ECO:0000256" key="3">
    <source>
        <dbReference type="ARBA" id="ARBA00022448"/>
    </source>
</evidence>
<feature type="transmembrane region" description="Helical" evidence="9">
    <location>
        <begin position="340"/>
        <end position="371"/>
    </location>
</feature>
<evidence type="ECO:0000256" key="1">
    <source>
        <dbReference type="ARBA" id="ARBA00004651"/>
    </source>
</evidence>
<gene>
    <name evidence="10" type="ORF">FIV50_05350</name>
</gene>
<evidence type="ECO:0000256" key="9">
    <source>
        <dbReference type="SAM" id="Phobius"/>
    </source>
</evidence>
<name>A0A4Y5YNU2_9MICO</name>
<comment type="subcellular location">
    <subcellularLocation>
        <location evidence="1">Cell membrane</location>
        <topology evidence="1">Multi-pass membrane protein</topology>
    </subcellularLocation>
</comment>
<evidence type="ECO:0000256" key="5">
    <source>
        <dbReference type="ARBA" id="ARBA00022692"/>
    </source>
</evidence>
<keyword evidence="3" id="KW-0813">Transport</keyword>
<evidence type="ECO:0000256" key="6">
    <source>
        <dbReference type="ARBA" id="ARBA00022989"/>
    </source>
</evidence>
<dbReference type="PANTHER" id="PTHR21716:SF53">
    <property type="entry name" value="PERMEASE PERM-RELATED"/>
    <property type="match status" value="1"/>
</dbReference>
<comment type="similarity">
    <text evidence="2">Belongs to the autoinducer-2 exporter (AI-2E) (TC 2.A.86) family.</text>
</comment>
<dbReference type="Proteomes" id="UP000316125">
    <property type="component" value="Chromosome"/>
</dbReference>
<dbReference type="GO" id="GO:0005886">
    <property type="term" value="C:plasma membrane"/>
    <property type="evidence" value="ECO:0007669"/>
    <property type="project" value="UniProtKB-SubCell"/>
</dbReference>
<feature type="transmembrane region" description="Helical" evidence="9">
    <location>
        <begin position="242"/>
        <end position="265"/>
    </location>
</feature>
<dbReference type="InterPro" id="IPR002549">
    <property type="entry name" value="AI-2E-like"/>
</dbReference>
<keyword evidence="7 9" id="KW-0472">Membrane</keyword>
<feature type="transmembrane region" description="Helical" evidence="9">
    <location>
        <begin position="301"/>
        <end position="320"/>
    </location>
</feature>
<dbReference type="AlphaFoldDB" id="A0A4Y5YNU2"/>
<keyword evidence="4" id="KW-1003">Cell membrane</keyword>